<evidence type="ECO:0000256" key="2">
    <source>
        <dbReference type="ARBA" id="ARBA00033332"/>
    </source>
</evidence>
<dbReference type="Proteomes" id="UP000018936">
    <property type="component" value="Unassembled WGS sequence"/>
</dbReference>
<evidence type="ECO:0000259" key="5">
    <source>
        <dbReference type="Pfam" id="PF22921"/>
    </source>
</evidence>
<gene>
    <name evidence="6" type="primary">Fkrp</name>
    <name evidence="6" type="ORF">L345_10946</name>
</gene>
<reference evidence="6 7" key="1">
    <citation type="journal article" date="2013" name="Proc. Natl. Acad. Sci. U.S.A.">
        <title>The king cobra genome reveals dynamic gene evolution and adaptation in the snake venom system.</title>
        <authorList>
            <person name="Vonk F.J."/>
            <person name="Casewell N.R."/>
            <person name="Henkel C.V."/>
            <person name="Heimberg A.M."/>
            <person name="Jansen H.J."/>
            <person name="McCleary R.J."/>
            <person name="Kerkkamp H.M."/>
            <person name="Vos R.A."/>
            <person name="Guerreiro I."/>
            <person name="Calvete J.J."/>
            <person name="Wuster W."/>
            <person name="Woods A.E."/>
            <person name="Logan J.M."/>
            <person name="Harrison R.A."/>
            <person name="Castoe T.A."/>
            <person name="de Koning A.P."/>
            <person name="Pollock D.D."/>
            <person name="Yandell M."/>
            <person name="Calderon D."/>
            <person name="Renjifo C."/>
            <person name="Currier R.B."/>
            <person name="Salgado D."/>
            <person name="Pla D."/>
            <person name="Sanz L."/>
            <person name="Hyder A.S."/>
            <person name="Ribeiro J.M."/>
            <person name="Arntzen J.W."/>
            <person name="van den Thillart G.E."/>
            <person name="Boetzer M."/>
            <person name="Pirovano W."/>
            <person name="Dirks R.P."/>
            <person name="Spaink H.P."/>
            <person name="Duboule D."/>
            <person name="McGlinn E."/>
            <person name="Kini R.M."/>
            <person name="Richardson M.K."/>
        </authorList>
    </citation>
    <scope>NUCLEOTIDE SEQUENCE</scope>
    <source>
        <tissue evidence="6">Blood</tissue>
    </source>
</reference>
<dbReference type="PANTHER" id="PTHR13627">
    <property type="entry name" value="FUKUTIN RELATED PROTEIN"/>
    <property type="match status" value="1"/>
</dbReference>
<organism evidence="6 7">
    <name type="scientific">Ophiophagus hannah</name>
    <name type="common">King cobra</name>
    <name type="synonym">Naja hannah</name>
    <dbReference type="NCBI Taxonomy" id="8665"/>
    <lineage>
        <taxon>Eukaryota</taxon>
        <taxon>Metazoa</taxon>
        <taxon>Chordata</taxon>
        <taxon>Craniata</taxon>
        <taxon>Vertebrata</taxon>
        <taxon>Euteleostomi</taxon>
        <taxon>Lepidosauria</taxon>
        <taxon>Squamata</taxon>
        <taxon>Bifurcata</taxon>
        <taxon>Unidentata</taxon>
        <taxon>Episquamata</taxon>
        <taxon>Toxicofera</taxon>
        <taxon>Serpentes</taxon>
        <taxon>Colubroidea</taxon>
        <taxon>Elapidae</taxon>
        <taxon>Elapinae</taxon>
        <taxon>Ophiophagus</taxon>
    </lineage>
</organism>
<keyword evidence="7" id="KW-1185">Reference proteome</keyword>
<evidence type="ECO:0000313" key="7">
    <source>
        <dbReference type="Proteomes" id="UP000018936"/>
    </source>
</evidence>
<dbReference type="AlphaFoldDB" id="V8NMJ5"/>
<evidence type="ECO:0000256" key="1">
    <source>
        <dbReference type="ARBA" id="ARBA00010623"/>
    </source>
</evidence>
<evidence type="ECO:0000259" key="4">
    <source>
        <dbReference type="Pfam" id="PF04991"/>
    </source>
</evidence>
<dbReference type="EMBL" id="AZIM01002818">
    <property type="protein sequence ID" value="ETE63290.1"/>
    <property type="molecule type" value="Genomic_DNA"/>
</dbReference>
<dbReference type="GO" id="GO:0035269">
    <property type="term" value="P:protein O-linked glycosylation via mannose"/>
    <property type="evidence" value="ECO:0007669"/>
    <property type="project" value="TreeGrafter"/>
</dbReference>
<name>V8NMJ5_OPHHA</name>
<dbReference type="OrthoDB" id="444255at2759"/>
<dbReference type="InterPro" id="IPR055105">
    <property type="entry name" value="FKRP_N"/>
</dbReference>
<dbReference type="Pfam" id="PF04991">
    <property type="entry name" value="LicD"/>
    <property type="match status" value="1"/>
</dbReference>
<accession>V8NMJ5</accession>
<sequence>MRVTFCQGVLAAAIALNLLILYYISRLQQHVLQRHRDHAQPSHPEHLGPLRPGVTLLIRDFEDFENYVSSVAQSFLKQDPELPILVVADSLPYPPLLLPKAPNVQLAVLKPSPAQPALLPVLKPSPAQPAFVSRPETYVKTEYVALVPDGVRVESALQLEEMLEELKSSQGKVEMVAAAVHSLLPFRCLHLKVNLKEWTAEYSETPPASKLCTALKGKAVVLLRTRSLFNLSLPLAKPLLTSLFIQTSLRGWSVRLLDRPFSLFHLPLLTSSHNQWKADNLAKSNELQLFRDFGIKQVILEDGKQQWFGCGKETPRCFGTIHDDTPEYLYQGRWTPPCCLKALRETAKYVINVLETSGVRYWLEGGTLLGAARHQDIIPWDYDVDLGIYLEDVPNCEMLRSAESGSIVDEKGFVWEKAIEGDFYRVQYSEHNHLHVDLWPFYPKNGVMTKDTWMDHRQDVEFPEHFLKPLVPIEFAGFVALVPNNYRSFLELKFGEGVIENPEYPNPAVKSMNARR</sequence>
<dbReference type="PANTHER" id="PTHR13627:SF31">
    <property type="entry name" value="RIBITOL 5-PHOSPHATE TRANSFERASE FKRP"/>
    <property type="match status" value="1"/>
</dbReference>
<evidence type="ECO:0000313" key="6">
    <source>
        <dbReference type="EMBL" id="ETE63290.1"/>
    </source>
</evidence>
<keyword evidence="3" id="KW-1133">Transmembrane helix</keyword>
<dbReference type="GO" id="GO:0005794">
    <property type="term" value="C:Golgi apparatus"/>
    <property type="evidence" value="ECO:0007669"/>
    <property type="project" value="TreeGrafter"/>
</dbReference>
<comment type="similarity">
    <text evidence="1">Belongs to the LicD transferase family.</text>
</comment>
<dbReference type="InterPro" id="IPR052613">
    <property type="entry name" value="LicD_transferase"/>
</dbReference>
<evidence type="ECO:0000256" key="3">
    <source>
        <dbReference type="SAM" id="Phobius"/>
    </source>
</evidence>
<keyword evidence="3" id="KW-0472">Membrane</keyword>
<feature type="transmembrane region" description="Helical" evidence="3">
    <location>
        <begin position="5"/>
        <end position="24"/>
    </location>
</feature>
<dbReference type="InterPro" id="IPR007074">
    <property type="entry name" value="LicD/FKTN/FKRP_NTP_transf"/>
</dbReference>
<feature type="domain" description="LicD/FKTN/FKRP nucleotidyltransferase" evidence="4">
    <location>
        <begin position="357"/>
        <end position="392"/>
    </location>
</feature>
<feature type="domain" description="FKRP stem" evidence="5">
    <location>
        <begin position="49"/>
        <end position="300"/>
    </location>
</feature>
<protein>
    <recommendedName>
        <fullName evidence="2">Ribitol-5-phosphate transferase</fullName>
    </recommendedName>
</protein>
<proteinExistence type="inferred from homology"/>
<keyword evidence="3" id="KW-0812">Transmembrane</keyword>
<dbReference type="Pfam" id="PF22921">
    <property type="entry name" value="FKRP_N"/>
    <property type="match status" value="1"/>
</dbReference>
<comment type="caution">
    <text evidence="6">The sequence shown here is derived from an EMBL/GenBank/DDBJ whole genome shotgun (WGS) entry which is preliminary data.</text>
</comment>